<evidence type="ECO:0000313" key="1">
    <source>
        <dbReference type="EMBL" id="MTW09022.1"/>
    </source>
</evidence>
<comment type="caution">
    <text evidence="1">The sequence shown here is derived from an EMBL/GenBank/DDBJ whole genome shotgun (WGS) entry which is preliminary data.</text>
</comment>
<proteinExistence type="predicted"/>
<name>A0A6L6Q9G7_9BURK</name>
<gene>
    <name evidence="1" type="ORF">GM658_00265</name>
</gene>
<accession>A0A6L6Q9G7</accession>
<dbReference type="EMBL" id="WNKX01000001">
    <property type="protein sequence ID" value="MTW09022.1"/>
    <property type="molecule type" value="Genomic_DNA"/>
</dbReference>
<reference evidence="1 2" key="1">
    <citation type="submission" date="2019-11" db="EMBL/GenBank/DDBJ databases">
        <title>Type strains purchased from KCTC, JCM and DSMZ.</title>
        <authorList>
            <person name="Lu H."/>
        </authorList>
    </citation>
    <scope>NUCLEOTIDE SEQUENCE [LARGE SCALE GENOMIC DNA]</scope>
    <source>
        <strain evidence="1 2">JCM 31587</strain>
    </source>
</reference>
<keyword evidence="2" id="KW-1185">Reference proteome</keyword>
<evidence type="ECO:0000313" key="2">
    <source>
        <dbReference type="Proteomes" id="UP000472320"/>
    </source>
</evidence>
<dbReference type="OrthoDB" id="8777817at2"/>
<dbReference type="RefSeq" id="WP_155452014.1">
    <property type="nucleotide sequence ID" value="NZ_WNKX01000001.1"/>
</dbReference>
<organism evidence="1 2">
    <name type="scientific">Massilia eburnea</name>
    <dbReference type="NCBI Taxonomy" id="1776165"/>
    <lineage>
        <taxon>Bacteria</taxon>
        <taxon>Pseudomonadati</taxon>
        <taxon>Pseudomonadota</taxon>
        <taxon>Betaproteobacteria</taxon>
        <taxon>Burkholderiales</taxon>
        <taxon>Oxalobacteraceae</taxon>
        <taxon>Telluria group</taxon>
        <taxon>Massilia</taxon>
    </lineage>
</organism>
<protein>
    <submittedName>
        <fullName evidence="1">Transcriptional regulator</fullName>
    </submittedName>
</protein>
<dbReference type="Proteomes" id="UP000472320">
    <property type="component" value="Unassembled WGS sequence"/>
</dbReference>
<dbReference type="AlphaFoldDB" id="A0A6L6Q9G7"/>
<sequence length="90" mass="10139">MQLIEPGEKAEFDAILRRHHLAQSDFSLSAIDTTDPKTDELSGLQGELTVTRRSTGQTKQYFISDSTSWLDLFRHDIADRVFLGRQNGGT</sequence>